<keyword evidence="2" id="KW-0472">Membrane</keyword>
<feature type="transmembrane region" description="Helical" evidence="2">
    <location>
        <begin position="16"/>
        <end position="35"/>
    </location>
</feature>
<accession>A0A1Q8R1Q1</accession>
<comment type="caution">
    <text evidence="3">The sequence shown here is derived from an EMBL/GenBank/DDBJ whole genome shotgun (WGS) entry which is preliminary data.</text>
</comment>
<dbReference type="STRING" id="1888891.DSOL_0293"/>
<keyword evidence="4" id="KW-1185">Reference proteome</keyword>
<evidence type="ECO:0000313" key="4">
    <source>
        <dbReference type="Proteomes" id="UP000186102"/>
    </source>
</evidence>
<proteinExistence type="predicted"/>
<dbReference type="EMBL" id="MLBF01000002">
    <property type="protein sequence ID" value="OLN33583.1"/>
    <property type="molecule type" value="Genomic_DNA"/>
</dbReference>
<feature type="region of interest" description="Disordered" evidence="1">
    <location>
        <begin position="178"/>
        <end position="197"/>
    </location>
</feature>
<dbReference type="AlphaFoldDB" id="A0A1Q8R1Q1"/>
<keyword evidence="2" id="KW-1133">Transmembrane helix</keyword>
<dbReference type="Proteomes" id="UP000186102">
    <property type="component" value="Unassembled WGS sequence"/>
</dbReference>
<evidence type="ECO:0000256" key="1">
    <source>
        <dbReference type="SAM" id="MobiDB-lite"/>
    </source>
</evidence>
<evidence type="ECO:0000256" key="2">
    <source>
        <dbReference type="SAM" id="Phobius"/>
    </source>
</evidence>
<dbReference type="RefSeq" id="WP_075363128.1">
    <property type="nucleotide sequence ID" value="NZ_MLBF01000002.1"/>
</dbReference>
<sequence>MSGNQPVGQCTEPLNMGIALFAPISSVAGSATLFFTQPLINGRVFASSAVIIGSELFLFIAQRLFRLESLPVLDVKNGQTVQMPLSELQGFLKWMSNGSAGEYTGIMPNRGFLTPETPEAPLTIVLFVNGDYSNNPYSPSAWFLFPILTFPGIRGALPLLILELLATIFVRAVVPPESTGSKPLSKPGTIKPNNPLTFSSNDILQLLSKFRKQGGSK</sequence>
<reference evidence="3 4" key="1">
    <citation type="submission" date="2016-09" db="EMBL/GenBank/DDBJ databases">
        <title>Complete genome of Desulfosporosinus sp. OL.</title>
        <authorList>
            <person name="Mardanov A."/>
            <person name="Beletsky A."/>
            <person name="Panova A."/>
            <person name="Karnachuk O."/>
            <person name="Ravin N."/>
        </authorList>
    </citation>
    <scope>NUCLEOTIDE SEQUENCE [LARGE SCALE GENOMIC DNA]</scope>
    <source>
        <strain evidence="3 4">OL</strain>
    </source>
</reference>
<evidence type="ECO:0000313" key="3">
    <source>
        <dbReference type="EMBL" id="OLN33583.1"/>
    </source>
</evidence>
<protein>
    <submittedName>
        <fullName evidence="3">Uncharacterized protein</fullName>
    </submittedName>
</protein>
<keyword evidence="2" id="KW-0812">Transmembrane</keyword>
<gene>
    <name evidence="3" type="ORF">DSOL_0293</name>
</gene>
<organism evidence="3 4">
    <name type="scientific">Desulfosporosinus metallidurans</name>
    <dbReference type="NCBI Taxonomy" id="1888891"/>
    <lineage>
        <taxon>Bacteria</taxon>
        <taxon>Bacillati</taxon>
        <taxon>Bacillota</taxon>
        <taxon>Clostridia</taxon>
        <taxon>Eubacteriales</taxon>
        <taxon>Desulfitobacteriaceae</taxon>
        <taxon>Desulfosporosinus</taxon>
    </lineage>
</organism>
<name>A0A1Q8R1Q1_9FIRM</name>
<feature type="transmembrane region" description="Helical" evidence="2">
    <location>
        <begin position="44"/>
        <end position="65"/>
    </location>
</feature>